<keyword evidence="1" id="KW-0732">Signal</keyword>
<evidence type="ECO:0000313" key="3">
    <source>
        <dbReference type="Proteomes" id="UP000054843"/>
    </source>
</evidence>
<reference evidence="2 3" key="1">
    <citation type="submission" date="2015-01" db="EMBL/GenBank/DDBJ databases">
        <title>Evolution of Trichinella species and genotypes.</title>
        <authorList>
            <person name="Korhonen P.K."/>
            <person name="Edoardo P."/>
            <person name="Giuseppe L.R."/>
            <person name="Gasser R.B."/>
        </authorList>
    </citation>
    <scope>NUCLEOTIDE SEQUENCE [LARGE SCALE GENOMIC DNA]</scope>
    <source>
        <strain evidence="2">ISS1980</strain>
    </source>
</reference>
<accession>A0A0V1M9Q8</accession>
<gene>
    <name evidence="2" type="ORF">T10_9858</name>
</gene>
<comment type="caution">
    <text evidence="2">The sequence shown here is derived from an EMBL/GenBank/DDBJ whole genome shotgun (WGS) entry which is preliminary data.</text>
</comment>
<protein>
    <submittedName>
        <fullName evidence="2">Uncharacterized protein</fullName>
    </submittedName>
</protein>
<evidence type="ECO:0000313" key="2">
    <source>
        <dbReference type="EMBL" id="KRZ68387.1"/>
    </source>
</evidence>
<feature type="chain" id="PRO_5013357309" evidence="1">
    <location>
        <begin position="16"/>
        <end position="159"/>
    </location>
</feature>
<name>A0A0V1M9Q8_9BILA</name>
<evidence type="ECO:0000256" key="1">
    <source>
        <dbReference type="SAM" id="SignalP"/>
    </source>
</evidence>
<keyword evidence="3" id="KW-1185">Reference proteome</keyword>
<dbReference type="EMBL" id="JYDO01000166">
    <property type="protein sequence ID" value="KRZ68387.1"/>
    <property type="molecule type" value="Genomic_DNA"/>
</dbReference>
<organism evidence="2 3">
    <name type="scientific">Trichinella papuae</name>
    <dbReference type="NCBI Taxonomy" id="268474"/>
    <lineage>
        <taxon>Eukaryota</taxon>
        <taxon>Metazoa</taxon>
        <taxon>Ecdysozoa</taxon>
        <taxon>Nematoda</taxon>
        <taxon>Enoplea</taxon>
        <taxon>Dorylaimia</taxon>
        <taxon>Trichinellida</taxon>
        <taxon>Trichinellidae</taxon>
        <taxon>Trichinella</taxon>
    </lineage>
</organism>
<dbReference type="Proteomes" id="UP000054843">
    <property type="component" value="Unassembled WGS sequence"/>
</dbReference>
<sequence length="159" mass="17866">MLIALAFLLVHLVPAGFEILNVKTSGQVEALFEWLPATKIPLWAVQTNNHLEGQTETVMQQMNAGNTTCRGSVRSCAAYRARQRWVPALTTGRVYQLKHTNFEDKQWVCQRIYSEEASSASTDLKTAGQFPTYKKVMTIMYRSRAKRFAQLPAAGINAL</sequence>
<proteinExistence type="predicted"/>
<feature type="signal peptide" evidence="1">
    <location>
        <begin position="1"/>
        <end position="15"/>
    </location>
</feature>
<dbReference type="AlphaFoldDB" id="A0A0V1M9Q8"/>